<accession>A0A5S4G355</accession>
<name>A0A5S4G355_9ACTN</name>
<proteinExistence type="predicted"/>
<keyword evidence="4" id="KW-1185">Reference proteome</keyword>
<organism evidence="3 4">
    <name type="scientific">Actinomadura geliboluensis</name>
    <dbReference type="NCBI Taxonomy" id="882440"/>
    <lineage>
        <taxon>Bacteria</taxon>
        <taxon>Bacillati</taxon>
        <taxon>Actinomycetota</taxon>
        <taxon>Actinomycetes</taxon>
        <taxon>Streptosporangiales</taxon>
        <taxon>Thermomonosporaceae</taxon>
        <taxon>Actinomadura</taxon>
    </lineage>
</organism>
<comment type="caution">
    <text evidence="3">The sequence shown here is derived from an EMBL/GenBank/DDBJ whole genome shotgun (WGS) entry which is preliminary data.</text>
</comment>
<dbReference type="Proteomes" id="UP000305238">
    <property type="component" value="Unassembled WGS sequence"/>
</dbReference>
<evidence type="ECO:0000256" key="2">
    <source>
        <dbReference type="SAM" id="Phobius"/>
    </source>
</evidence>
<evidence type="ECO:0000313" key="4">
    <source>
        <dbReference type="Proteomes" id="UP000305238"/>
    </source>
</evidence>
<reference evidence="3 4" key="1">
    <citation type="submission" date="2019-05" db="EMBL/GenBank/DDBJ databases">
        <title>Draft genome sequence of Actinomadura geliboluensis A8036.</title>
        <authorList>
            <person name="Saricaoglu S."/>
            <person name="Isik K."/>
        </authorList>
    </citation>
    <scope>NUCLEOTIDE SEQUENCE [LARGE SCALE GENOMIC DNA]</scope>
    <source>
        <strain evidence="3 4">A8036</strain>
    </source>
</reference>
<evidence type="ECO:0000256" key="1">
    <source>
        <dbReference type="SAM" id="MobiDB-lite"/>
    </source>
</evidence>
<feature type="region of interest" description="Disordered" evidence="1">
    <location>
        <begin position="97"/>
        <end position="137"/>
    </location>
</feature>
<evidence type="ECO:0000313" key="3">
    <source>
        <dbReference type="EMBL" id="TMR26944.1"/>
    </source>
</evidence>
<gene>
    <name evidence="3" type="ORF">ETD96_40270</name>
</gene>
<feature type="transmembrane region" description="Helical" evidence="2">
    <location>
        <begin position="23"/>
        <end position="47"/>
    </location>
</feature>
<dbReference type="EMBL" id="VCKZ01000522">
    <property type="protein sequence ID" value="TMR26944.1"/>
    <property type="molecule type" value="Genomic_DNA"/>
</dbReference>
<sequence>MFAVLQRFGRHPLLDLSLFRIRFFTGTSVVALLARVVSFGLLAYLVLFREAVYRLDALQIGVRLLAMSLLLEPAPSANAGPHLQLVHFGTMNAPRAVPDVLPARPSTTGLDLRPSRTRPRGTMSPGTPPRHPARTRG</sequence>
<keyword evidence="2" id="KW-1133">Transmembrane helix</keyword>
<protein>
    <submittedName>
        <fullName evidence="3">Uncharacterized protein</fullName>
    </submittedName>
</protein>
<dbReference type="AlphaFoldDB" id="A0A5S4G355"/>
<keyword evidence="2" id="KW-0812">Transmembrane</keyword>
<keyword evidence="2" id="KW-0472">Membrane</keyword>
<dbReference type="RefSeq" id="WP_138641744.1">
    <property type="nucleotide sequence ID" value="NZ_VCKZ01000522.1"/>
</dbReference>